<dbReference type="GO" id="GO:0009190">
    <property type="term" value="P:cyclic nucleotide biosynthetic process"/>
    <property type="evidence" value="ECO:0007669"/>
    <property type="project" value="InterPro"/>
</dbReference>
<dbReference type="Gene3D" id="3.40.50.300">
    <property type="entry name" value="P-loop containing nucleotide triphosphate hydrolases"/>
    <property type="match status" value="1"/>
</dbReference>
<dbReference type="GO" id="GO:0004016">
    <property type="term" value="F:adenylate cyclase activity"/>
    <property type="evidence" value="ECO:0007669"/>
    <property type="project" value="UniProtKB-ARBA"/>
</dbReference>
<evidence type="ECO:0000256" key="1">
    <source>
        <dbReference type="ARBA" id="ARBA00022741"/>
    </source>
</evidence>
<reference evidence="6" key="1">
    <citation type="submission" date="2016-06" db="EMBL/GenBank/DDBJ databases">
        <authorList>
            <person name="Varghese N."/>
            <person name="Submissions Spin"/>
        </authorList>
    </citation>
    <scope>NUCLEOTIDE SEQUENCE [LARGE SCALE GENOMIC DNA]</scope>
    <source>
        <strain evidence="6">DSM 43816</strain>
    </source>
</reference>
<proteinExistence type="predicted"/>
<dbReference type="PROSITE" id="PS50125">
    <property type="entry name" value="GUANYLATE_CYCLASE_2"/>
    <property type="match status" value="1"/>
</dbReference>
<evidence type="ECO:0000256" key="3">
    <source>
        <dbReference type="SAM" id="MobiDB-lite"/>
    </source>
</evidence>
<sequence length="662" mass="69579">MGPTYVVRQIRRRAGGANLGHVVRHHGGKVNAMHVSTVTQPAATTGGARLWPVPEERRTVSVLFVDIVGSTALVDRLDPEDVRALQQEYFGAVAAVLRRWNGVVEKYVGDAVMALFGGVESDGFDAYRAVRAGLEIQQVLDGRPLAGGTVVRLRVGVATGEAVVDLAAARDAGHGAVSGAVVTLAARLQEHAPRGTVIVCAATRRATADLVAYRDLPPASMAGKPAPVPVWRADGVAPARPTGGETPFIGRRRELAALRDQVVRAVRDGAARWVSVVGPDGVGRSRLLAELARTVRQVDGVPVRWCGAQCPPYPDVPTAPLAALLRDHAGIRVADDPATVRHRLLAACVPAVPAGRLSATVTALGTLLGADVDVGAAERWREVLLALAGRTPLVVAVDDVDRAAPEVGRFLHELFAAATARAVPLVVVVTHRPEWGDLLPLGPADRRHRLTVPPLGTVDTGRLLRHLLGETAPVTRLLPLVAGLPGRARAYAAQAGDDGHAAGEPPVPEAVRRSVSARLDRLDGVGRAAVMAGAVLGAGFTAERLGRLLDLDPEPMRPALRVAAERGLLVWRSARNGYEVADRALARVAYERLPRAVRTEFRRRLATARHDESPRPVRLVGATVPPAVPEPVAAAVAPGTTGRARTRPAATPAAAPPLAASA</sequence>
<keyword evidence="6" id="KW-1185">Reference proteome</keyword>
<dbReference type="InterPro" id="IPR029787">
    <property type="entry name" value="Nucleotide_cyclase"/>
</dbReference>
<accession>A0A1C4ZQ62</accession>
<dbReference type="InterPro" id="IPR041664">
    <property type="entry name" value="AAA_16"/>
</dbReference>
<evidence type="ECO:0000313" key="5">
    <source>
        <dbReference type="EMBL" id="SCF35105.1"/>
    </source>
</evidence>
<name>A0A1C4ZQ62_MICEC</name>
<dbReference type="InterPro" id="IPR027417">
    <property type="entry name" value="P-loop_NTPase"/>
</dbReference>
<dbReference type="Pfam" id="PF13191">
    <property type="entry name" value="AAA_16"/>
    <property type="match status" value="1"/>
</dbReference>
<dbReference type="Pfam" id="PF00211">
    <property type="entry name" value="Guanylate_cyc"/>
    <property type="match status" value="1"/>
</dbReference>
<protein>
    <submittedName>
        <fullName evidence="5">AAA ATPase domain-containing protein</fullName>
    </submittedName>
</protein>
<dbReference type="Gene3D" id="3.30.70.1230">
    <property type="entry name" value="Nucleotide cyclase"/>
    <property type="match status" value="1"/>
</dbReference>
<keyword evidence="2" id="KW-0067">ATP-binding</keyword>
<dbReference type="GO" id="GO:0005524">
    <property type="term" value="F:ATP binding"/>
    <property type="evidence" value="ECO:0007669"/>
    <property type="project" value="UniProtKB-KW"/>
</dbReference>
<feature type="domain" description="Guanylate cyclase" evidence="4">
    <location>
        <begin position="61"/>
        <end position="189"/>
    </location>
</feature>
<evidence type="ECO:0000259" key="4">
    <source>
        <dbReference type="PROSITE" id="PS50125"/>
    </source>
</evidence>
<dbReference type="CDD" id="cd07302">
    <property type="entry name" value="CHD"/>
    <property type="match status" value="1"/>
</dbReference>
<dbReference type="GO" id="GO:0035556">
    <property type="term" value="P:intracellular signal transduction"/>
    <property type="evidence" value="ECO:0007669"/>
    <property type="project" value="InterPro"/>
</dbReference>
<dbReference type="SUPFAM" id="SSF52540">
    <property type="entry name" value="P-loop containing nucleoside triphosphate hydrolases"/>
    <property type="match status" value="1"/>
</dbReference>
<gene>
    <name evidence="5" type="ORF">GA0070618_5593</name>
</gene>
<feature type="region of interest" description="Disordered" evidence="3">
    <location>
        <begin position="636"/>
        <end position="662"/>
    </location>
</feature>
<evidence type="ECO:0000313" key="6">
    <source>
        <dbReference type="Proteomes" id="UP000198253"/>
    </source>
</evidence>
<keyword evidence="1" id="KW-0547">Nucleotide-binding</keyword>
<dbReference type="PANTHER" id="PTHR16305">
    <property type="entry name" value="TESTICULAR SOLUBLE ADENYLYL CYCLASE"/>
    <property type="match status" value="1"/>
</dbReference>
<dbReference type="AlphaFoldDB" id="A0A1C4ZQ62"/>
<evidence type="ECO:0000256" key="2">
    <source>
        <dbReference type="ARBA" id="ARBA00022840"/>
    </source>
</evidence>
<dbReference type="GO" id="GO:0005737">
    <property type="term" value="C:cytoplasm"/>
    <property type="evidence" value="ECO:0007669"/>
    <property type="project" value="TreeGrafter"/>
</dbReference>
<organism evidence="5 6">
    <name type="scientific">Micromonospora echinospora</name>
    <name type="common">Micromonospora purpurea</name>
    <dbReference type="NCBI Taxonomy" id="1877"/>
    <lineage>
        <taxon>Bacteria</taxon>
        <taxon>Bacillati</taxon>
        <taxon>Actinomycetota</taxon>
        <taxon>Actinomycetes</taxon>
        <taxon>Micromonosporales</taxon>
        <taxon>Micromonosporaceae</taxon>
        <taxon>Micromonospora</taxon>
    </lineage>
</organism>
<dbReference type="Proteomes" id="UP000198253">
    <property type="component" value="Chromosome I"/>
</dbReference>
<dbReference type="SUPFAM" id="SSF55073">
    <property type="entry name" value="Nucleotide cyclase"/>
    <property type="match status" value="1"/>
</dbReference>
<dbReference type="InParanoid" id="A0A1C4ZQ62"/>
<dbReference type="EMBL" id="LT607413">
    <property type="protein sequence ID" value="SCF35105.1"/>
    <property type="molecule type" value="Genomic_DNA"/>
</dbReference>
<dbReference type="SMART" id="SM00044">
    <property type="entry name" value="CYCc"/>
    <property type="match status" value="1"/>
</dbReference>
<dbReference type="PANTHER" id="PTHR16305:SF28">
    <property type="entry name" value="GUANYLATE CYCLASE DOMAIN-CONTAINING PROTEIN"/>
    <property type="match status" value="1"/>
</dbReference>
<dbReference type="InterPro" id="IPR001054">
    <property type="entry name" value="A/G_cyclase"/>
</dbReference>